<organism evidence="2 3">
    <name type="scientific">Actinoplanes nipponensis</name>
    <dbReference type="NCBI Taxonomy" id="135950"/>
    <lineage>
        <taxon>Bacteria</taxon>
        <taxon>Bacillati</taxon>
        <taxon>Actinomycetota</taxon>
        <taxon>Actinomycetes</taxon>
        <taxon>Micromonosporales</taxon>
        <taxon>Micromonosporaceae</taxon>
        <taxon>Actinoplanes</taxon>
    </lineage>
</organism>
<dbReference type="CDD" id="cd00110">
    <property type="entry name" value="LamG"/>
    <property type="match status" value="1"/>
</dbReference>
<feature type="signal peptide" evidence="1">
    <location>
        <begin position="1"/>
        <end position="26"/>
    </location>
</feature>
<protein>
    <recommendedName>
        <fullName evidence="4">Concanavalin A-like lectin/glucanases superfamily protein</fullName>
    </recommendedName>
</protein>
<dbReference type="InterPro" id="IPR013320">
    <property type="entry name" value="ConA-like_dom_sf"/>
</dbReference>
<dbReference type="SUPFAM" id="SSF49899">
    <property type="entry name" value="Concanavalin A-like lectins/glucanases"/>
    <property type="match status" value="1"/>
</dbReference>
<sequence length="260" mass="26747">MRSRSLVVPAVLAGLLAGSVADPASAHEQVSTPSAAVVGAAPASRVTAGWTLVARYGFDGGRPTPIADESGKGHTLRLVTRNGGTVSAVRHGIGHALRFPGKCLTGRRCPHAALQSPSAPNLNPGTRPISYGAKVLLSPSQTSKGQNVVQKGYSATSSQYKLQVDGAAGRASCVLVGARPGIKLITSTVSVADGTWHTVECRRTARALTVLVDGAVRGNRAIQPGLSVANDRPLSIGGKGAYSDNDQFQGTLDDVWVRVG</sequence>
<gene>
    <name evidence="2" type="ORF">Ani05nite_80070</name>
</gene>
<keyword evidence="3" id="KW-1185">Reference proteome</keyword>
<evidence type="ECO:0000256" key="1">
    <source>
        <dbReference type="SAM" id="SignalP"/>
    </source>
</evidence>
<keyword evidence="1" id="KW-0732">Signal</keyword>
<evidence type="ECO:0000313" key="2">
    <source>
        <dbReference type="EMBL" id="GIE54473.1"/>
    </source>
</evidence>
<dbReference type="InterPro" id="IPR001791">
    <property type="entry name" value="Laminin_G"/>
</dbReference>
<dbReference type="Proteomes" id="UP000647172">
    <property type="component" value="Unassembled WGS sequence"/>
</dbReference>
<name>A0A919JRJ5_9ACTN</name>
<dbReference type="RefSeq" id="WP_203777313.1">
    <property type="nucleotide sequence ID" value="NZ_BAAAYJ010000108.1"/>
</dbReference>
<evidence type="ECO:0008006" key="4">
    <source>
        <dbReference type="Google" id="ProtNLM"/>
    </source>
</evidence>
<proteinExistence type="predicted"/>
<dbReference type="Pfam" id="PF13385">
    <property type="entry name" value="Laminin_G_3"/>
    <property type="match status" value="1"/>
</dbReference>
<dbReference type="Gene3D" id="2.60.120.200">
    <property type="match status" value="1"/>
</dbReference>
<feature type="chain" id="PRO_5037525552" description="Concanavalin A-like lectin/glucanases superfamily protein" evidence="1">
    <location>
        <begin position="27"/>
        <end position="260"/>
    </location>
</feature>
<accession>A0A919JRJ5</accession>
<dbReference type="EMBL" id="BOMQ01000103">
    <property type="protein sequence ID" value="GIE54473.1"/>
    <property type="molecule type" value="Genomic_DNA"/>
</dbReference>
<dbReference type="AlphaFoldDB" id="A0A919JRJ5"/>
<reference evidence="2" key="1">
    <citation type="submission" date="2021-01" db="EMBL/GenBank/DDBJ databases">
        <title>Whole genome shotgun sequence of Actinoplanes nipponensis NBRC 14063.</title>
        <authorList>
            <person name="Komaki H."/>
            <person name="Tamura T."/>
        </authorList>
    </citation>
    <scope>NUCLEOTIDE SEQUENCE</scope>
    <source>
        <strain evidence="2">NBRC 14063</strain>
    </source>
</reference>
<evidence type="ECO:0000313" key="3">
    <source>
        <dbReference type="Proteomes" id="UP000647172"/>
    </source>
</evidence>
<comment type="caution">
    <text evidence="2">The sequence shown here is derived from an EMBL/GenBank/DDBJ whole genome shotgun (WGS) entry which is preliminary data.</text>
</comment>